<reference evidence="1 3" key="1">
    <citation type="submission" date="2018-06" db="EMBL/GenBank/DDBJ databases">
        <authorList>
            <consortium name="Pathogen Informatics"/>
            <person name="Doyle S."/>
        </authorList>
    </citation>
    <scope>NUCLEOTIDE SEQUENCE [LARGE SCALE GENOMIC DNA]</scope>
    <source>
        <strain evidence="1 3">NCTC8105</strain>
    </source>
</reference>
<proteinExistence type="predicted"/>
<reference evidence="2 4" key="2">
    <citation type="submission" date="2019-02" db="EMBL/GenBank/DDBJ databases">
        <title>Comparative genomic analysis of the Hafnia genus genomes.</title>
        <authorList>
            <person name="Zhiqiu Y."/>
            <person name="Chao Y."/>
            <person name="Yuhui D."/>
            <person name="Di H."/>
            <person name="Bin L."/>
        </authorList>
    </citation>
    <scope>NUCLEOTIDE SEQUENCE [LARGE SCALE GENOMIC DNA]</scope>
    <source>
        <strain evidence="2 4">PCM_1210</strain>
    </source>
</reference>
<name>A0A2J9H4E6_HAFAL</name>
<dbReference type="Proteomes" id="UP000254821">
    <property type="component" value="Unassembled WGS sequence"/>
</dbReference>
<sequence length="133" mass="15604">MCDQKRTFIAITVSGLKLTPSVKPIDWRGTSKKVLLSFCDEVKKTAGFELHRVQYGLEPRHWKPRNDLGSGIVEIRIDNDNNQYRIMYVATFVESVYVLHCFTKKTQKTSRIDNEIVMLRYKEIVKERSLKHE</sequence>
<dbReference type="InterPro" id="IPR009241">
    <property type="entry name" value="HigB-like"/>
</dbReference>
<dbReference type="EMBL" id="UGHP01000001">
    <property type="protein sequence ID" value="STQ80681.1"/>
    <property type="molecule type" value="Genomic_DNA"/>
</dbReference>
<evidence type="ECO:0000313" key="4">
    <source>
        <dbReference type="Proteomes" id="UP000291600"/>
    </source>
</evidence>
<dbReference type="RefSeq" id="WP_051874147.1">
    <property type="nucleotide sequence ID" value="NZ_CALJTU010000017.1"/>
</dbReference>
<dbReference type="AlphaFoldDB" id="A0A2J9H4E6"/>
<dbReference type="Pfam" id="PF05973">
    <property type="entry name" value="Gp49"/>
    <property type="match status" value="1"/>
</dbReference>
<evidence type="ECO:0000313" key="1">
    <source>
        <dbReference type="EMBL" id="STQ80681.1"/>
    </source>
</evidence>
<dbReference type="Proteomes" id="UP000291600">
    <property type="component" value="Unassembled WGS sequence"/>
</dbReference>
<protein>
    <submittedName>
        <fullName evidence="2">Addiction module toxin RelE</fullName>
    </submittedName>
    <submittedName>
        <fullName evidence="1">Phage-related protein</fullName>
    </submittedName>
</protein>
<dbReference type="EMBL" id="SITJ01000076">
    <property type="protein sequence ID" value="TBL66763.1"/>
    <property type="molecule type" value="Genomic_DNA"/>
</dbReference>
<organism evidence="1 3">
    <name type="scientific">Hafnia alvei</name>
    <dbReference type="NCBI Taxonomy" id="569"/>
    <lineage>
        <taxon>Bacteria</taxon>
        <taxon>Pseudomonadati</taxon>
        <taxon>Pseudomonadota</taxon>
        <taxon>Gammaproteobacteria</taxon>
        <taxon>Enterobacterales</taxon>
        <taxon>Hafniaceae</taxon>
        <taxon>Hafnia</taxon>
    </lineage>
</organism>
<gene>
    <name evidence="2" type="ORF">EYY96_17525</name>
    <name evidence="1" type="ORF">NCTC8105_02807</name>
</gene>
<evidence type="ECO:0000313" key="3">
    <source>
        <dbReference type="Proteomes" id="UP000254821"/>
    </source>
</evidence>
<accession>A0A2J9H4E6</accession>
<evidence type="ECO:0000313" key="2">
    <source>
        <dbReference type="EMBL" id="TBL66763.1"/>
    </source>
</evidence>